<dbReference type="Proteomes" id="UP001057498">
    <property type="component" value="Chromosome"/>
</dbReference>
<evidence type="ECO:0000313" key="1">
    <source>
        <dbReference type="EMBL" id="BDI04849.1"/>
    </source>
</evidence>
<accession>A0ABM7YKA7</accession>
<sequence length="217" mass="24366">MSYEFPPYVHRFGRVRPLSSDRWDDWDPYAKIALPDPELKAKLTRTSNCAITAFSLGCAEWVVGALPPGDHLAESVEYLEAFWVYVFGFRDAVPTETEDNEWKGPIRGPVNLCLMTVLNTIILAEFGSPAQNGAFAASIAMHVLGNTTTFLTWRNVVVERLLLHCERDADNEDGGPIPRELLDPSRPYDPGEASSLVQSAIDNVDFRRNRWLRTLAI</sequence>
<dbReference type="RefSeq" id="WP_251972937.1">
    <property type="nucleotide sequence ID" value="NZ_AP025730.1"/>
</dbReference>
<evidence type="ECO:0000313" key="2">
    <source>
        <dbReference type="Proteomes" id="UP001057498"/>
    </source>
</evidence>
<name>A0ABM7YKA7_9BURK</name>
<organism evidence="1 2">
    <name type="scientific">Sphaerotilus microaerophilus</name>
    <dbReference type="NCBI Taxonomy" id="2914710"/>
    <lineage>
        <taxon>Bacteria</taxon>
        <taxon>Pseudomonadati</taxon>
        <taxon>Pseudomonadota</taxon>
        <taxon>Betaproteobacteria</taxon>
        <taxon>Burkholderiales</taxon>
        <taxon>Sphaerotilaceae</taxon>
        <taxon>Sphaerotilus</taxon>
    </lineage>
</organism>
<gene>
    <name evidence="1" type="ORF">CATMQ487_18190</name>
</gene>
<keyword evidence="2" id="KW-1185">Reference proteome</keyword>
<proteinExistence type="predicted"/>
<reference evidence="1" key="1">
    <citation type="submission" date="2022-04" db="EMBL/GenBank/DDBJ databases">
        <title>Whole genome sequence of Sphaerotilus sp. FB-5.</title>
        <authorList>
            <person name="Takeda M."/>
            <person name="Narihara S."/>
            <person name="Akimoto M."/>
            <person name="Akimoto R."/>
            <person name="Nishiyashiki S."/>
            <person name="Murakami T."/>
        </authorList>
    </citation>
    <scope>NUCLEOTIDE SEQUENCE</scope>
    <source>
        <strain evidence="1">FB-5</strain>
    </source>
</reference>
<dbReference type="EMBL" id="AP025730">
    <property type="protein sequence ID" value="BDI04849.1"/>
    <property type="molecule type" value="Genomic_DNA"/>
</dbReference>
<protein>
    <submittedName>
        <fullName evidence="1">Uncharacterized protein</fullName>
    </submittedName>
</protein>